<comment type="caution">
    <text evidence="1">The sequence shown here is derived from an EMBL/GenBank/DDBJ whole genome shotgun (WGS) entry which is preliminary data.</text>
</comment>
<accession>A0A7Y9QZ13</accession>
<dbReference type="RefSeq" id="WP_246332522.1">
    <property type="nucleotide sequence ID" value="NZ_CAXYYM010000024.1"/>
</dbReference>
<keyword evidence="2" id="KW-1185">Reference proteome</keyword>
<gene>
    <name evidence="1" type="ORF">BDD16_002230</name>
</gene>
<name>A0A7Y9QZ13_9BURK</name>
<sequence>MPAPLLLRAPPRLDPESQDAWSRLAQLRTEGACRAAVLALLMTPDSDRERRAWADATRGVEANTLVRGWTRQLPPEARLPALAMLLRPCAGEPLEQRQALLQSLRRMMCADGQIGPLDRLAWLVVRHRLAGPTRPHRGGMREHNELEHLPLALRQAIAQFTAYLARMVPEGAPDVAGVLVGAAGTTWYDTVMRGVWGAEAHPPTCHVPDVDGLGRALQTLQALGWMHRPVLARLWTDAATTRPGLLVHAGEGLPVAAEALWLACALLDTPQPPALSCHFIQTEMASGQELQAGGT</sequence>
<evidence type="ECO:0000313" key="2">
    <source>
        <dbReference type="Proteomes" id="UP000518288"/>
    </source>
</evidence>
<reference evidence="1 2" key="1">
    <citation type="submission" date="2020-07" db="EMBL/GenBank/DDBJ databases">
        <title>Genomic Encyclopedia of Archaeal and Bacterial Type Strains, Phase II (KMG-II): from individual species to whole genera.</title>
        <authorList>
            <person name="Goeker M."/>
        </authorList>
    </citation>
    <scope>NUCLEOTIDE SEQUENCE [LARGE SCALE GENOMIC DNA]</scope>
    <source>
        <strain evidence="1 2">DSM 21226</strain>
    </source>
</reference>
<organism evidence="1 2">
    <name type="scientific">Sphaerotilus montanus</name>
    <dbReference type="NCBI Taxonomy" id="522889"/>
    <lineage>
        <taxon>Bacteria</taxon>
        <taxon>Pseudomonadati</taxon>
        <taxon>Pseudomonadota</taxon>
        <taxon>Betaproteobacteria</taxon>
        <taxon>Burkholderiales</taxon>
        <taxon>Sphaerotilaceae</taxon>
        <taxon>Sphaerotilus</taxon>
    </lineage>
</organism>
<dbReference type="Proteomes" id="UP000518288">
    <property type="component" value="Unassembled WGS sequence"/>
</dbReference>
<dbReference type="AlphaFoldDB" id="A0A7Y9QZ13"/>
<evidence type="ECO:0000313" key="1">
    <source>
        <dbReference type="EMBL" id="NYG33244.1"/>
    </source>
</evidence>
<proteinExistence type="predicted"/>
<dbReference type="EMBL" id="JACCFH010000001">
    <property type="protein sequence ID" value="NYG33244.1"/>
    <property type="molecule type" value="Genomic_DNA"/>
</dbReference>
<protein>
    <submittedName>
        <fullName evidence="1">Uncharacterized protein</fullName>
    </submittedName>
</protein>